<evidence type="ECO:0000313" key="8">
    <source>
        <dbReference type="Proteomes" id="UP000433406"/>
    </source>
</evidence>
<dbReference type="SUPFAM" id="SSF88659">
    <property type="entry name" value="Sigma3 and sigma4 domains of RNA polymerase sigma factors"/>
    <property type="match status" value="1"/>
</dbReference>
<dbReference type="Proteomes" id="UP000433406">
    <property type="component" value="Unassembled WGS sequence"/>
</dbReference>
<reference evidence="7 8" key="1">
    <citation type="submission" date="2019-10" db="EMBL/GenBank/DDBJ databases">
        <title>Nocardioides novel species isolated from the excrement of Marmot.</title>
        <authorList>
            <person name="Zhang G."/>
        </authorList>
    </citation>
    <scope>NUCLEOTIDE SEQUENCE [LARGE SCALE GENOMIC DNA]</scope>
    <source>
        <strain evidence="8">zg-579</strain>
    </source>
</reference>
<keyword evidence="8" id="KW-1185">Reference proteome</keyword>
<dbReference type="GO" id="GO:0006352">
    <property type="term" value="P:DNA-templated transcription initiation"/>
    <property type="evidence" value="ECO:0007669"/>
    <property type="project" value="InterPro"/>
</dbReference>
<dbReference type="InterPro" id="IPR013249">
    <property type="entry name" value="RNA_pol_sigma70_r4_t2"/>
</dbReference>
<dbReference type="CDD" id="cd06171">
    <property type="entry name" value="Sigma70_r4"/>
    <property type="match status" value="1"/>
</dbReference>
<feature type="domain" description="RNA polymerase sigma factor 70 region 4 type 2" evidence="6">
    <location>
        <begin position="45"/>
        <end position="95"/>
    </location>
</feature>
<evidence type="ECO:0000313" key="7">
    <source>
        <dbReference type="EMBL" id="MTB95221.1"/>
    </source>
</evidence>
<keyword evidence="3" id="KW-0731">Sigma factor</keyword>
<organism evidence="7 8">
    <name type="scientific">Nocardioides marmotae</name>
    <dbReference type="NCBI Taxonomy" id="2663857"/>
    <lineage>
        <taxon>Bacteria</taxon>
        <taxon>Bacillati</taxon>
        <taxon>Actinomycetota</taxon>
        <taxon>Actinomycetes</taxon>
        <taxon>Propionibacteriales</taxon>
        <taxon>Nocardioidaceae</taxon>
        <taxon>Nocardioides</taxon>
    </lineage>
</organism>
<dbReference type="EMBL" id="WLCI01000008">
    <property type="protein sequence ID" value="MTB95221.1"/>
    <property type="molecule type" value="Genomic_DNA"/>
</dbReference>
<comment type="similarity">
    <text evidence="1">Belongs to the sigma-70 factor family. ECF subfamily.</text>
</comment>
<dbReference type="InterPro" id="IPR013324">
    <property type="entry name" value="RNA_pol_sigma_r3/r4-like"/>
</dbReference>
<dbReference type="GO" id="GO:0016987">
    <property type="term" value="F:sigma factor activity"/>
    <property type="evidence" value="ECO:0007669"/>
    <property type="project" value="UniProtKB-KW"/>
</dbReference>
<evidence type="ECO:0000259" key="6">
    <source>
        <dbReference type="Pfam" id="PF08281"/>
    </source>
</evidence>
<dbReference type="Pfam" id="PF08281">
    <property type="entry name" value="Sigma70_r4_2"/>
    <property type="match status" value="1"/>
</dbReference>
<evidence type="ECO:0000256" key="2">
    <source>
        <dbReference type="ARBA" id="ARBA00023015"/>
    </source>
</evidence>
<dbReference type="GO" id="GO:0003677">
    <property type="term" value="F:DNA binding"/>
    <property type="evidence" value="ECO:0007669"/>
    <property type="project" value="InterPro"/>
</dbReference>
<name>A0A6I3JAU0_9ACTN</name>
<protein>
    <recommendedName>
        <fullName evidence="6">RNA polymerase sigma factor 70 region 4 type 2 domain-containing protein</fullName>
    </recommendedName>
</protein>
<gene>
    <name evidence="7" type="ORF">GGQ22_08995</name>
</gene>
<dbReference type="AlphaFoldDB" id="A0A6I3JAU0"/>
<keyword evidence="4" id="KW-0804">Transcription</keyword>
<dbReference type="InterPro" id="IPR036388">
    <property type="entry name" value="WH-like_DNA-bd_sf"/>
</dbReference>
<sequence length="109" mass="11348">MSTSGATPTAGSTSAAPPAPPRSRTRRVEPPPRLDTSRWSGHVTVQAAVRDLAAAHRELIMLVHWDGLTLAEAAELLGLNPSAVRSRCSAARAALRAALLDTTEVATTG</sequence>
<keyword evidence="2" id="KW-0805">Transcription regulation</keyword>
<feature type="compositionally biased region" description="Basic and acidic residues" evidence="5">
    <location>
        <begin position="26"/>
        <end position="36"/>
    </location>
</feature>
<proteinExistence type="inferred from homology"/>
<feature type="compositionally biased region" description="Low complexity" evidence="5">
    <location>
        <begin position="1"/>
        <end position="16"/>
    </location>
</feature>
<dbReference type="Gene3D" id="1.10.10.10">
    <property type="entry name" value="Winged helix-like DNA-binding domain superfamily/Winged helix DNA-binding domain"/>
    <property type="match status" value="1"/>
</dbReference>
<evidence type="ECO:0000256" key="5">
    <source>
        <dbReference type="SAM" id="MobiDB-lite"/>
    </source>
</evidence>
<evidence type="ECO:0000256" key="1">
    <source>
        <dbReference type="ARBA" id="ARBA00010641"/>
    </source>
</evidence>
<evidence type="ECO:0000256" key="3">
    <source>
        <dbReference type="ARBA" id="ARBA00023082"/>
    </source>
</evidence>
<evidence type="ECO:0000256" key="4">
    <source>
        <dbReference type="ARBA" id="ARBA00023163"/>
    </source>
</evidence>
<accession>A0A6I3JAU0</accession>
<comment type="caution">
    <text evidence="7">The sequence shown here is derived from an EMBL/GenBank/DDBJ whole genome shotgun (WGS) entry which is preliminary data.</text>
</comment>
<feature type="region of interest" description="Disordered" evidence="5">
    <location>
        <begin position="1"/>
        <end position="39"/>
    </location>
</feature>